<dbReference type="OrthoDB" id="3473322at2"/>
<gene>
    <name evidence="3" type="ORF">ETD85_14860</name>
</gene>
<accession>A0A5S4GQL6</accession>
<dbReference type="EMBL" id="VCKX01000037">
    <property type="protein sequence ID" value="TMR35109.1"/>
    <property type="molecule type" value="Genomic_DNA"/>
</dbReference>
<evidence type="ECO:0000313" key="4">
    <source>
        <dbReference type="Proteomes" id="UP000306628"/>
    </source>
</evidence>
<feature type="transmembrane region" description="Helical" evidence="2">
    <location>
        <begin position="124"/>
        <end position="147"/>
    </location>
</feature>
<keyword evidence="2" id="KW-1133">Transmembrane helix</keyword>
<evidence type="ECO:0000256" key="2">
    <source>
        <dbReference type="SAM" id="Phobius"/>
    </source>
</evidence>
<evidence type="ECO:0000313" key="3">
    <source>
        <dbReference type="EMBL" id="TMR35109.1"/>
    </source>
</evidence>
<proteinExistence type="predicted"/>
<keyword evidence="4" id="KW-1185">Reference proteome</keyword>
<feature type="region of interest" description="Disordered" evidence="1">
    <location>
        <begin position="1"/>
        <end position="23"/>
    </location>
</feature>
<dbReference type="Proteomes" id="UP000306628">
    <property type="component" value="Unassembled WGS sequence"/>
</dbReference>
<name>A0A5S4GQL6_9ACTN</name>
<dbReference type="RefSeq" id="WP_138690283.1">
    <property type="nucleotide sequence ID" value="NZ_JBHSAZ010000043.1"/>
</dbReference>
<organism evidence="3 4">
    <name type="scientific">Nonomuraea zeae</name>
    <dbReference type="NCBI Taxonomy" id="1642303"/>
    <lineage>
        <taxon>Bacteria</taxon>
        <taxon>Bacillati</taxon>
        <taxon>Actinomycetota</taxon>
        <taxon>Actinomycetes</taxon>
        <taxon>Streptosporangiales</taxon>
        <taxon>Streptosporangiaceae</taxon>
        <taxon>Nonomuraea</taxon>
    </lineage>
</organism>
<feature type="transmembrane region" description="Helical" evidence="2">
    <location>
        <begin position="92"/>
        <end position="112"/>
    </location>
</feature>
<dbReference type="AlphaFoldDB" id="A0A5S4GQL6"/>
<evidence type="ECO:0000256" key="1">
    <source>
        <dbReference type="SAM" id="MobiDB-lite"/>
    </source>
</evidence>
<protein>
    <submittedName>
        <fullName evidence="3">Uncharacterized protein</fullName>
    </submittedName>
</protein>
<reference evidence="3 4" key="1">
    <citation type="submission" date="2019-05" db="EMBL/GenBank/DDBJ databases">
        <title>Draft genome sequence of Nonomuraea zeae DSM 100528.</title>
        <authorList>
            <person name="Saricaoglu S."/>
            <person name="Isik K."/>
        </authorList>
    </citation>
    <scope>NUCLEOTIDE SEQUENCE [LARGE SCALE GENOMIC DNA]</scope>
    <source>
        <strain evidence="3 4">DSM 100528</strain>
    </source>
</reference>
<feature type="transmembrane region" description="Helical" evidence="2">
    <location>
        <begin position="30"/>
        <end position="50"/>
    </location>
</feature>
<comment type="caution">
    <text evidence="3">The sequence shown here is derived from an EMBL/GenBank/DDBJ whole genome shotgun (WGS) entry which is preliminary data.</text>
</comment>
<sequence length="206" mass="21567">MSERIVPSSVDPSGTFPPARPAARPGHVRATGLLLAAGATAWAVSTVIVGDRIKDGIHDLDTITGMVFVAGLLAFVRLVSATRGAGDGWTRIIPHGLLVVLAGAFLLNALSFGYARHDDFPLPLMILDACWPLGQLGMLVLGVVIAVKGRYRGAVRWLPLLAGAWFPVTVIADLTGGSVVSVYVSAAWLLGVHAHLGVRLAARPTL</sequence>
<feature type="transmembrane region" description="Helical" evidence="2">
    <location>
        <begin position="62"/>
        <end position="80"/>
    </location>
</feature>
<keyword evidence="2" id="KW-0812">Transmembrane</keyword>
<feature type="transmembrane region" description="Helical" evidence="2">
    <location>
        <begin position="154"/>
        <end position="174"/>
    </location>
</feature>
<feature type="transmembrane region" description="Helical" evidence="2">
    <location>
        <begin position="180"/>
        <end position="202"/>
    </location>
</feature>
<keyword evidence="2" id="KW-0472">Membrane</keyword>